<name>A0A4R1JAG9_9GAMM</name>
<dbReference type="NCBIfam" id="NF008395">
    <property type="entry name" value="PRK11193.1"/>
    <property type="match status" value="1"/>
</dbReference>
<gene>
    <name evidence="6" type="ORF">EV690_2669</name>
</gene>
<dbReference type="AlphaFoldDB" id="A0A4R1JAG9"/>
<organism evidence="6 7">
    <name type="scientific">Celerinatantimonas diazotrophica</name>
    <dbReference type="NCBI Taxonomy" id="412034"/>
    <lineage>
        <taxon>Bacteria</taxon>
        <taxon>Pseudomonadati</taxon>
        <taxon>Pseudomonadota</taxon>
        <taxon>Gammaproteobacteria</taxon>
        <taxon>Celerinatantimonadaceae</taxon>
        <taxon>Celerinatantimonas</taxon>
    </lineage>
</organism>
<sequence length="176" mass="19835">MQKVKLPVEVEPFRAAKRRLDYQGIVPAGQMPRLAQATLAVSKDAEASIHFDIDPQGLTVMTGEATTEVVLECQRCGEPFNLALHVEFQYAPVNDHQLMDELPQAYEPLELNENGEFYLRQVLEDEFLLALPLIAMHSLADCKVQEQVRTFGEIPTQEGNMQPNPFAILQSLKKEN</sequence>
<dbReference type="PANTHER" id="PTHR38099">
    <property type="entry name" value="LARGE RIBOSOMAL RNA SUBUNIT ACCUMULATION PROTEIN YCED"/>
    <property type="match status" value="1"/>
</dbReference>
<dbReference type="GO" id="GO:0005829">
    <property type="term" value="C:cytosol"/>
    <property type="evidence" value="ECO:0007669"/>
    <property type="project" value="TreeGrafter"/>
</dbReference>
<dbReference type="RefSeq" id="WP_131913434.1">
    <property type="nucleotide sequence ID" value="NZ_OU594967.1"/>
</dbReference>
<keyword evidence="7" id="KW-1185">Reference proteome</keyword>
<dbReference type="PANTHER" id="PTHR38099:SF1">
    <property type="entry name" value="LARGE RIBOSOMAL RNA SUBUNIT ACCUMULATION PROTEIN YCED"/>
    <property type="match status" value="1"/>
</dbReference>
<comment type="function">
    <text evidence="1">Plays a role in synthesis, processing and/or stability of 23S rRNA.</text>
</comment>
<evidence type="ECO:0000313" key="6">
    <source>
        <dbReference type="EMBL" id="TCK47632.1"/>
    </source>
</evidence>
<comment type="caution">
    <text evidence="6">The sequence shown here is derived from an EMBL/GenBank/DDBJ whole genome shotgun (WGS) entry which is preliminary data.</text>
</comment>
<dbReference type="InterPro" id="IPR003772">
    <property type="entry name" value="YceD"/>
</dbReference>
<proteinExistence type="inferred from homology"/>
<reference evidence="6 7" key="1">
    <citation type="submission" date="2019-03" db="EMBL/GenBank/DDBJ databases">
        <title>Genomic Encyclopedia of Type Strains, Phase IV (KMG-IV): sequencing the most valuable type-strain genomes for metagenomic binning, comparative biology and taxonomic classification.</title>
        <authorList>
            <person name="Goeker M."/>
        </authorList>
    </citation>
    <scope>NUCLEOTIDE SEQUENCE [LARGE SCALE GENOMIC DNA]</scope>
    <source>
        <strain evidence="6 7">DSM 18577</strain>
    </source>
</reference>
<keyword evidence="4" id="KW-0690">Ribosome biogenesis</keyword>
<dbReference type="EMBL" id="SMGD01000014">
    <property type="protein sequence ID" value="TCK47632.1"/>
    <property type="molecule type" value="Genomic_DNA"/>
</dbReference>
<evidence type="ECO:0000256" key="1">
    <source>
        <dbReference type="ARBA" id="ARBA00002868"/>
    </source>
</evidence>
<evidence type="ECO:0000256" key="2">
    <source>
        <dbReference type="ARBA" id="ARBA00010740"/>
    </source>
</evidence>
<dbReference type="GO" id="GO:0042254">
    <property type="term" value="P:ribosome biogenesis"/>
    <property type="evidence" value="ECO:0007669"/>
    <property type="project" value="UniProtKB-KW"/>
</dbReference>
<evidence type="ECO:0000256" key="5">
    <source>
        <dbReference type="ARBA" id="ARBA00031841"/>
    </source>
</evidence>
<dbReference type="Pfam" id="PF02620">
    <property type="entry name" value="YceD"/>
    <property type="match status" value="1"/>
</dbReference>
<dbReference type="OrthoDB" id="9786771at2"/>
<evidence type="ECO:0000256" key="3">
    <source>
        <dbReference type="ARBA" id="ARBA00015716"/>
    </source>
</evidence>
<comment type="similarity">
    <text evidence="2">Belongs to the DUF177 domain family.</text>
</comment>
<accession>A0A4R1JAG9</accession>
<evidence type="ECO:0000313" key="7">
    <source>
        <dbReference type="Proteomes" id="UP000295565"/>
    </source>
</evidence>
<evidence type="ECO:0000256" key="4">
    <source>
        <dbReference type="ARBA" id="ARBA00022517"/>
    </source>
</evidence>
<protein>
    <recommendedName>
        <fullName evidence="3">Large ribosomal RNA subunit accumulation protein YceD</fullName>
    </recommendedName>
    <alternativeName>
        <fullName evidence="5">23S rRNA accumulation protein YceD</fullName>
    </alternativeName>
</protein>
<dbReference type="Proteomes" id="UP000295565">
    <property type="component" value="Unassembled WGS sequence"/>
</dbReference>
<dbReference type="InterPro" id="IPR039255">
    <property type="entry name" value="YceD_bac"/>
</dbReference>